<proteinExistence type="predicted"/>
<gene>
    <name evidence="2" type="ORF">PMAYCL1PPCAC_01564</name>
</gene>
<protein>
    <submittedName>
        <fullName evidence="2">Uncharacterized protein</fullName>
    </submittedName>
</protein>
<dbReference type="AlphaFoldDB" id="A0AAN5C727"/>
<dbReference type="Proteomes" id="UP001328107">
    <property type="component" value="Unassembled WGS sequence"/>
</dbReference>
<feature type="compositionally biased region" description="Basic and acidic residues" evidence="1">
    <location>
        <begin position="13"/>
        <end position="28"/>
    </location>
</feature>
<accession>A0AAN5C727</accession>
<evidence type="ECO:0000313" key="3">
    <source>
        <dbReference type="Proteomes" id="UP001328107"/>
    </source>
</evidence>
<organism evidence="2 3">
    <name type="scientific">Pristionchus mayeri</name>
    <dbReference type="NCBI Taxonomy" id="1317129"/>
    <lineage>
        <taxon>Eukaryota</taxon>
        <taxon>Metazoa</taxon>
        <taxon>Ecdysozoa</taxon>
        <taxon>Nematoda</taxon>
        <taxon>Chromadorea</taxon>
        <taxon>Rhabditida</taxon>
        <taxon>Rhabditina</taxon>
        <taxon>Diplogasteromorpha</taxon>
        <taxon>Diplogasteroidea</taxon>
        <taxon>Neodiplogasteridae</taxon>
        <taxon>Pristionchus</taxon>
    </lineage>
</organism>
<sequence length="90" mass="9970">MNSDEDISLLKRSRGEEKCQEGVEEKEIGSLTESMEESREQKDDSIDVNLEKPIVDFSQPYCANFIEISTGISHALIQSIPAAVVPSKAK</sequence>
<feature type="compositionally biased region" description="Basic and acidic residues" evidence="1">
    <location>
        <begin position="36"/>
        <end position="47"/>
    </location>
</feature>
<reference evidence="3" key="1">
    <citation type="submission" date="2022-10" db="EMBL/GenBank/DDBJ databases">
        <title>Genome assembly of Pristionchus species.</title>
        <authorList>
            <person name="Yoshida K."/>
            <person name="Sommer R.J."/>
        </authorList>
    </citation>
    <scope>NUCLEOTIDE SEQUENCE [LARGE SCALE GENOMIC DNA]</scope>
    <source>
        <strain evidence="3">RS5460</strain>
    </source>
</reference>
<name>A0AAN5C727_9BILA</name>
<feature type="region of interest" description="Disordered" evidence="1">
    <location>
        <begin position="1"/>
        <end position="47"/>
    </location>
</feature>
<comment type="caution">
    <text evidence="2">The sequence shown here is derived from an EMBL/GenBank/DDBJ whole genome shotgun (WGS) entry which is preliminary data.</text>
</comment>
<evidence type="ECO:0000313" key="2">
    <source>
        <dbReference type="EMBL" id="GMR31369.1"/>
    </source>
</evidence>
<feature type="non-terminal residue" evidence="2">
    <location>
        <position position="90"/>
    </location>
</feature>
<keyword evidence="3" id="KW-1185">Reference proteome</keyword>
<evidence type="ECO:0000256" key="1">
    <source>
        <dbReference type="SAM" id="MobiDB-lite"/>
    </source>
</evidence>
<dbReference type="EMBL" id="BTRK01000001">
    <property type="protein sequence ID" value="GMR31369.1"/>
    <property type="molecule type" value="Genomic_DNA"/>
</dbReference>